<feature type="chain" id="PRO_5026302616" description="Lipase" evidence="8">
    <location>
        <begin position="38"/>
        <end position="378"/>
    </location>
</feature>
<proteinExistence type="inferred from homology"/>
<evidence type="ECO:0000259" key="9">
    <source>
        <dbReference type="Pfam" id="PF04083"/>
    </source>
</evidence>
<protein>
    <recommendedName>
        <fullName evidence="7">Lipase</fullName>
    </recommendedName>
</protein>
<dbReference type="SUPFAM" id="SSF53474">
    <property type="entry name" value="alpha/beta-Hydrolases"/>
    <property type="match status" value="1"/>
</dbReference>
<gene>
    <name evidence="10" type="ORF">TBRA_LOCUS7800</name>
</gene>
<dbReference type="PIRSF" id="PIRSF000862">
    <property type="entry name" value="Steryl_ester_lip"/>
    <property type="match status" value="1"/>
</dbReference>
<accession>A0A6H5IH20</accession>
<evidence type="ECO:0000256" key="5">
    <source>
        <dbReference type="ARBA" id="ARBA00023098"/>
    </source>
</evidence>
<reference evidence="10 11" key="1">
    <citation type="submission" date="2020-02" db="EMBL/GenBank/DDBJ databases">
        <authorList>
            <person name="Ferguson B K."/>
        </authorList>
    </citation>
    <scope>NUCLEOTIDE SEQUENCE [LARGE SCALE GENOMIC DNA]</scope>
</reference>
<keyword evidence="6" id="KW-0325">Glycoprotein</keyword>
<dbReference type="EMBL" id="CADCXV010000804">
    <property type="protein sequence ID" value="CAB0035917.1"/>
    <property type="molecule type" value="Genomic_DNA"/>
</dbReference>
<evidence type="ECO:0000256" key="4">
    <source>
        <dbReference type="ARBA" id="ARBA00022963"/>
    </source>
</evidence>
<keyword evidence="2 8" id="KW-0732">Signal</keyword>
<keyword evidence="4 7" id="KW-0442">Lipid degradation</keyword>
<keyword evidence="5" id="KW-0443">Lipid metabolism</keyword>
<dbReference type="GO" id="GO:0016042">
    <property type="term" value="P:lipid catabolic process"/>
    <property type="evidence" value="ECO:0007669"/>
    <property type="project" value="UniProtKB-KW"/>
</dbReference>
<feature type="signal peptide" evidence="8">
    <location>
        <begin position="1"/>
        <end position="37"/>
    </location>
</feature>
<dbReference type="PANTHER" id="PTHR11005">
    <property type="entry name" value="LYSOSOMAL ACID LIPASE-RELATED"/>
    <property type="match status" value="1"/>
</dbReference>
<evidence type="ECO:0000313" key="10">
    <source>
        <dbReference type="EMBL" id="CAB0035917.1"/>
    </source>
</evidence>
<evidence type="ECO:0000256" key="3">
    <source>
        <dbReference type="ARBA" id="ARBA00022801"/>
    </source>
</evidence>
<dbReference type="GO" id="GO:0016788">
    <property type="term" value="F:hydrolase activity, acting on ester bonds"/>
    <property type="evidence" value="ECO:0007669"/>
    <property type="project" value="InterPro"/>
</dbReference>
<dbReference type="AlphaFoldDB" id="A0A6H5IH20"/>
<dbReference type="Pfam" id="PF04083">
    <property type="entry name" value="Abhydro_lipase"/>
    <property type="match status" value="1"/>
</dbReference>
<name>A0A6H5IH20_9HYME</name>
<dbReference type="InterPro" id="IPR006693">
    <property type="entry name" value="AB_hydrolase_lipase"/>
</dbReference>
<dbReference type="InterPro" id="IPR029058">
    <property type="entry name" value="AB_hydrolase_fold"/>
</dbReference>
<evidence type="ECO:0000256" key="2">
    <source>
        <dbReference type="ARBA" id="ARBA00022729"/>
    </source>
</evidence>
<dbReference type="Gene3D" id="3.40.50.1820">
    <property type="entry name" value="alpha/beta hydrolase"/>
    <property type="match status" value="2"/>
</dbReference>
<evidence type="ECO:0000256" key="8">
    <source>
        <dbReference type="SAM" id="SignalP"/>
    </source>
</evidence>
<evidence type="ECO:0000313" key="11">
    <source>
        <dbReference type="Proteomes" id="UP000479190"/>
    </source>
</evidence>
<keyword evidence="3 7" id="KW-0378">Hydrolase</keyword>
<feature type="domain" description="Partial AB-hydrolase lipase" evidence="9">
    <location>
        <begin position="83"/>
        <end position="134"/>
    </location>
</feature>
<comment type="similarity">
    <text evidence="1 7">Belongs to the AB hydrolase superfamily. Lipase family.</text>
</comment>
<evidence type="ECO:0000256" key="6">
    <source>
        <dbReference type="ARBA" id="ARBA00023180"/>
    </source>
</evidence>
<evidence type="ECO:0000256" key="1">
    <source>
        <dbReference type="ARBA" id="ARBA00010701"/>
    </source>
</evidence>
<organism evidence="10 11">
    <name type="scientific">Trichogramma brassicae</name>
    <dbReference type="NCBI Taxonomy" id="86971"/>
    <lineage>
        <taxon>Eukaryota</taxon>
        <taxon>Metazoa</taxon>
        <taxon>Ecdysozoa</taxon>
        <taxon>Arthropoda</taxon>
        <taxon>Hexapoda</taxon>
        <taxon>Insecta</taxon>
        <taxon>Pterygota</taxon>
        <taxon>Neoptera</taxon>
        <taxon>Endopterygota</taxon>
        <taxon>Hymenoptera</taxon>
        <taxon>Apocrita</taxon>
        <taxon>Proctotrupomorpha</taxon>
        <taxon>Chalcidoidea</taxon>
        <taxon>Trichogrammatidae</taxon>
        <taxon>Trichogramma</taxon>
    </lineage>
</organism>
<evidence type="ECO:0000256" key="7">
    <source>
        <dbReference type="PIRNR" id="PIRNR000862"/>
    </source>
</evidence>
<dbReference type="FunFam" id="3.40.50.1820:FF:000057">
    <property type="entry name" value="Lipase"/>
    <property type="match status" value="1"/>
</dbReference>
<dbReference type="InterPro" id="IPR025483">
    <property type="entry name" value="Lipase_euk"/>
</dbReference>
<sequence length="378" mass="43235">MYINAKFLKNVNCTKYSMNKHVFNVLLLLTLLSPGKCDFPSFNEVVDTFQLIWQSSQDDATARPPTFKSLSKATDNPDVDLTTPEMIRREGYSSEAHVIMTEDGYLLTMHRIPGRGPAVFLQHGLLASSSDWVIPGKNKGLAFILSDLGYDVWMGNARGNNYSHGHVNYTTHDLRYWDFSWQEMAKYDLPAEINYIVRIKNASLMYIGHSMGTTMFYAMAIDRPDVAKSVKAMFSLAPVAFMNHLKSPVRILSYYLSEIEWIIRVLGEGEFLPQNWLLKFFARHGCDVDVSEEKICANTLFLICGFDASQFNYTLLPVILSHSPAGDVQRLYKSLPNKIINYKVDYPKFNHLDFLWAVDAPKLVYKKLIATMEEFRNL</sequence>
<dbReference type="Proteomes" id="UP000479190">
    <property type="component" value="Unassembled WGS sequence"/>
</dbReference>
<keyword evidence="11" id="KW-1185">Reference proteome</keyword>
<dbReference type="OrthoDB" id="9974421at2759"/>